<dbReference type="InParanoid" id="A0A0C3I6P3"/>
<gene>
    <name evidence="1" type="ORF">M404DRAFT_36666</name>
</gene>
<name>A0A0C3I6P3_PISTI</name>
<reference evidence="1 2" key="1">
    <citation type="submission" date="2014-04" db="EMBL/GenBank/DDBJ databases">
        <authorList>
            <consortium name="DOE Joint Genome Institute"/>
            <person name="Kuo A."/>
            <person name="Kohler A."/>
            <person name="Costa M.D."/>
            <person name="Nagy L.G."/>
            <person name="Floudas D."/>
            <person name="Copeland A."/>
            <person name="Barry K.W."/>
            <person name="Cichocki N."/>
            <person name="Veneault-Fourrey C."/>
            <person name="LaButti K."/>
            <person name="Lindquist E.A."/>
            <person name="Lipzen A."/>
            <person name="Lundell T."/>
            <person name="Morin E."/>
            <person name="Murat C."/>
            <person name="Sun H."/>
            <person name="Tunlid A."/>
            <person name="Henrissat B."/>
            <person name="Grigoriev I.V."/>
            <person name="Hibbett D.S."/>
            <person name="Martin F."/>
            <person name="Nordberg H.P."/>
            <person name="Cantor M.N."/>
            <person name="Hua S.X."/>
        </authorList>
    </citation>
    <scope>NUCLEOTIDE SEQUENCE [LARGE SCALE GENOMIC DNA]</scope>
    <source>
        <strain evidence="1 2">Marx 270</strain>
    </source>
</reference>
<sequence length="157" mass="17196">MLKETRYEQTYRPDVVTAQCVSITATTTIFYSTSTSTSTASMWTCPGDVGHGGSDARQSSRQEGRIDEHEIYSRCHTRLDEEQFVSKSGLFGASSVAVDGFATSCDTRSLTHSPDPHTIVWVTELWGRTSAMPSRTFTTINVATPSTNGKIALYKAL</sequence>
<dbReference type="HOGENOM" id="CLU_1678655_0_0_1"/>
<organism evidence="1 2">
    <name type="scientific">Pisolithus tinctorius Marx 270</name>
    <dbReference type="NCBI Taxonomy" id="870435"/>
    <lineage>
        <taxon>Eukaryota</taxon>
        <taxon>Fungi</taxon>
        <taxon>Dikarya</taxon>
        <taxon>Basidiomycota</taxon>
        <taxon>Agaricomycotina</taxon>
        <taxon>Agaricomycetes</taxon>
        <taxon>Agaricomycetidae</taxon>
        <taxon>Boletales</taxon>
        <taxon>Sclerodermatineae</taxon>
        <taxon>Pisolithaceae</taxon>
        <taxon>Pisolithus</taxon>
    </lineage>
</organism>
<accession>A0A0C3I6P3</accession>
<evidence type="ECO:0000313" key="1">
    <source>
        <dbReference type="EMBL" id="KIN92847.1"/>
    </source>
</evidence>
<reference evidence="2" key="2">
    <citation type="submission" date="2015-01" db="EMBL/GenBank/DDBJ databases">
        <title>Evolutionary Origins and Diversification of the Mycorrhizal Mutualists.</title>
        <authorList>
            <consortium name="DOE Joint Genome Institute"/>
            <consortium name="Mycorrhizal Genomics Consortium"/>
            <person name="Kohler A."/>
            <person name="Kuo A."/>
            <person name="Nagy L.G."/>
            <person name="Floudas D."/>
            <person name="Copeland A."/>
            <person name="Barry K.W."/>
            <person name="Cichocki N."/>
            <person name="Veneault-Fourrey C."/>
            <person name="LaButti K."/>
            <person name="Lindquist E.A."/>
            <person name="Lipzen A."/>
            <person name="Lundell T."/>
            <person name="Morin E."/>
            <person name="Murat C."/>
            <person name="Riley R."/>
            <person name="Ohm R."/>
            <person name="Sun H."/>
            <person name="Tunlid A."/>
            <person name="Henrissat B."/>
            <person name="Grigoriev I.V."/>
            <person name="Hibbett D.S."/>
            <person name="Martin F."/>
        </authorList>
    </citation>
    <scope>NUCLEOTIDE SEQUENCE [LARGE SCALE GENOMIC DNA]</scope>
    <source>
        <strain evidence="2">Marx 270</strain>
    </source>
</reference>
<evidence type="ECO:0000313" key="2">
    <source>
        <dbReference type="Proteomes" id="UP000054217"/>
    </source>
</evidence>
<dbReference type="AlphaFoldDB" id="A0A0C3I6P3"/>
<protein>
    <submittedName>
        <fullName evidence="1">Uncharacterized protein</fullName>
    </submittedName>
</protein>
<dbReference type="EMBL" id="KN832336">
    <property type="protein sequence ID" value="KIN92847.1"/>
    <property type="molecule type" value="Genomic_DNA"/>
</dbReference>
<keyword evidence="2" id="KW-1185">Reference proteome</keyword>
<proteinExistence type="predicted"/>
<dbReference type="Proteomes" id="UP000054217">
    <property type="component" value="Unassembled WGS sequence"/>
</dbReference>